<evidence type="ECO:0000256" key="2">
    <source>
        <dbReference type="ARBA" id="ARBA00006636"/>
    </source>
</evidence>
<dbReference type="Pfam" id="PF00027">
    <property type="entry name" value="cNMP_binding"/>
    <property type="match status" value="1"/>
</dbReference>
<dbReference type="PANTHER" id="PTHR14226">
    <property type="entry name" value="NEUROPATHY TARGET ESTERASE/SWISS CHEESE D.MELANOGASTER"/>
    <property type="match status" value="1"/>
</dbReference>
<keyword evidence="7 9" id="KW-0443">Lipid metabolism</keyword>
<gene>
    <name evidence="14" type="ORF">ACHHYP_04384</name>
</gene>
<dbReference type="GO" id="GO:0046470">
    <property type="term" value="P:phosphatidylcholine metabolic process"/>
    <property type="evidence" value="ECO:0007669"/>
    <property type="project" value="InterPro"/>
</dbReference>
<feature type="transmembrane region" description="Helical" evidence="11">
    <location>
        <begin position="20"/>
        <end position="41"/>
    </location>
</feature>
<dbReference type="SUPFAM" id="SSF51206">
    <property type="entry name" value="cAMP-binding domain-like"/>
    <property type="match status" value="3"/>
</dbReference>
<keyword evidence="3 11" id="KW-0812">Transmembrane</keyword>
<dbReference type="PROSITE" id="PS50042">
    <property type="entry name" value="CNMP_BINDING_3"/>
    <property type="match status" value="1"/>
</dbReference>
<dbReference type="Gene3D" id="2.60.120.10">
    <property type="entry name" value="Jelly Rolls"/>
    <property type="match status" value="3"/>
</dbReference>
<dbReference type="SUPFAM" id="SSF52151">
    <property type="entry name" value="FabD/lysophospholipase-like"/>
    <property type="match status" value="1"/>
</dbReference>
<dbReference type="Gene3D" id="3.40.1090.10">
    <property type="entry name" value="Cytosolic phospholipase A2 catalytic domain"/>
    <property type="match status" value="1"/>
</dbReference>
<evidence type="ECO:0000256" key="9">
    <source>
        <dbReference type="PROSITE-ProRule" id="PRU01161"/>
    </source>
</evidence>
<keyword evidence="5 9" id="KW-0442">Lipid degradation</keyword>
<feature type="active site" description="Proton acceptor" evidence="9">
    <location>
        <position position="902"/>
    </location>
</feature>
<feature type="domain" description="PNPLA" evidence="13">
    <location>
        <begin position="750"/>
        <end position="915"/>
    </location>
</feature>
<feature type="short sequence motif" description="DGA/G" evidence="9">
    <location>
        <begin position="902"/>
        <end position="904"/>
    </location>
</feature>
<feature type="domain" description="Cyclic nucleotide-binding" evidence="12">
    <location>
        <begin position="431"/>
        <end position="526"/>
    </location>
</feature>
<dbReference type="AlphaFoldDB" id="A0A1V9Z1E0"/>
<proteinExistence type="inferred from homology"/>
<dbReference type="Proteomes" id="UP000243579">
    <property type="component" value="Unassembled WGS sequence"/>
</dbReference>
<dbReference type="InterPro" id="IPR000595">
    <property type="entry name" value="cNMP-bd_dom"/>
</dbReference>
<dbReference type="PROSITE" id="PS01237">
    <property type="entry name" value="UPF0028"/>
    <property type="match status" value="1"/>
</dbReference>
<feature type="region of interest" description="Disordered" evidence="10">
    <location>
        <begin position="51"/>
        <end position="75"/>
    </location>
</feature>
<dbReference type="GO" id="GO:0004622">
    <property type="term" value="F:phosphatidylcholine lysophospholipase activity"/>
    <property type="evidence" value="ECO:0007669"/>
    <property type="project" value="InterPro"/>
</dbReference>
<dbReference type="InterPro" id="IPR050301">
    <property type="entry name" value="NTE"/>
</dbReference>
<organism evidence="14 15">
    <name type="scientific">Achlya hypogyna</name>
    <name type="common">Oomycete</name>
    <name type="synonym">Protoachlya hypogyna</name>
    <dbReference type="NCBI Taxonomy" id="1202772"/>
    <lineage>
        <taxon>Eukaryota</taxon>
        <taxon>Sar</taxon>
        <taxon>Stramenopiles</taxon>
        <taxon>Oomycota</taxon>
        <taxon>Saprolegniomycetes</taxon>
        <taxon>Saprolegniales</taxon>
        <taxon>Achlyaceae</taxon>
        <taxon>Achlya</taxon>
    </lineage>
</organism>
<dbReference type="CDD" id="cd00038">
    <property type="entry name" value="CAP_ED"/>
    <property type="match status" value="1"/>
</dbReference>
<protein>
    <submittedName>
        <fullName evidence="14">Patatin like protein</fullName>
    </submittedName>
</protein>
<evidence type="ECO:0000259" key="12">
    <source>
        <dbReference type="PROSITE" id="PS50042"/>
    </source>
</evidence>
<comment type="similarity">
    <text evidence="2">Belongs to the NTE family.</text>
</comment>
<evidence type="ECO:0000256" key="1">
    <source>
        <dbReference type="ARBA" id="ARBA00004370"/>
    </source>
</evidence>
<name>A0A1V9Z1E0_ACHHY</name>
<evidence type="ECO:0000256" key="4">
    <source>
        <dbReference type="ARBA" id="ARBA00022801"/>
    </source>
</evidence>
<keyword evidence="4 9" id="KW-0378">Hydrolase</keyword>
<dbReference type="InterPro" id="IPR002641">
    <property type="entry name" value="PNPLA_dom"/>
</dbReference>
<dbReference type="InterPro" id="IPR001423">
    <property type="entry name" value="LysoPLipase_patatin_CS"/>
</dbReference>
<keyword evidence="6 11" id="KW-1133">Transmembrane helix</keyword>
<dbReference type="InterPro" id="IPR018490">
    <property type="entry name" value="cNMP-bd_dom_sf"/>
</dbReference>
<dbReference type="EMBL" id="JNBR01000502">
    <property type="protein sequence ID" value="OQR91781.1"/>
    <property type="molecule type" value="Genomic_DNA"/>
</dbReference>
<evidence type="ECO:0000259" key="13">
    <source>
        <dbReference type="PROSITE" id="PS51635"/>
    </source>
</evidence>
<comment type="caution">
    <text evidence="14">The sequence shown here is derived from an EMBL/GenBank/DDBJ whole genome shotgun (WGS) entry which is preliminary data.</text>
</comment>
<evidence type="ECO:0000256" key="5">
    <source>
        <dbReference type="ARBA" id="ARBA00022963"/>
    </source>
</evidence>
<dbReference type="STRING" id="1202772.A0A1V9Z1E0"/>
<dbReference type="Pfam" id="PF24179">
    <property type="entry name" value="NTE_Ploop"/>
    <property type="match status" value="1"/>
</dbReference>
<dbReference type="GO" id="GO:0016042">
    <property type="term" value="P:lipid catabolic process"/>
    <property type="evidence" value="ECO:0007669"/>
    <property type="project" value="UniProtKB-UniRule"/>
</dbReference>
<comment type="subcellular location">
    <subcellularLocation>
        <location evidence="1">Membrane</location>
    </subcellularLocation>
</comment>
<evidence type="ECO:0000256" key="10">
    <source>
        <dbReference type="SAM" id="MobiDB-lite"/>
    </source>
</evidence>
<evidence type="ECO:0000256" key="3">
    <source>
        <dbReference type="ARBA" id="ARBA00022692"/>
    </source>
</evidence>
<evidence type="ECO:0000256" key="6">
    <source>
        <dbReference type="ARBA" id="ARBA00022989"/>
    </source>
</evidence>
<evidence type="ECO:0000256" key="7">
    <source>
        <dbReference type="ARBA" id="ARBA00023098"/>
    </source>
</evidence>
<evidence type="ECO:0000313" key="15">
    <source>
        <dbReference type="Proteomes" id="UP000243579"/>
    </source>
</evidence>
<dbReference type="GO" id="GO:0016020">
    <property type="term" value="C:membrane"/>
    <property type="evidence" value="ECO:0007669"/>
    <property type="project" value="UniProtKB-SubCell"/>
</dbReference>
<feature type="short sequence motif" description="GXSXG" evidence="9">
    <location>
        <begin position="781"/>
        <end position="785"/>
    </location>
</feature>
<evidence type="ECO:0000313" key="14">
    <source>
        <dbReference type="EMBL" id="OQR91781.1"/>
    </source>
</evidence>
<dbReference type="PROSITE" id="PS51635">
    <property type="entry name" value="PNPLA"/>
    <property type="match status" value="1"/>
</dbReference>
<dbReference type="InterPro" id="IPR014710">
    <property type="entry name" value="RmlC-like_jellyroll"/>
</dbReference>
<dbReference type="PANTHER" id="PTHR14226:SF29">
    <property type="entry name" value="NEUROPATHY TARGET ESTERASE SWS"/>
    <property type="match status" value="1"/>
</dbReference>
<feature type="active site" description="Nucleophile" evidence="9">
    <location>
        <position position="783"/>
    </location>
</feature>
<evidence type="ECO:0000256" key="11">
    <source>
        <dbReference type="SAM" id="Phobius"/>
    </source>
</evidence>
<sequence>MPMTLLVSEWMLEHYRSVPIVIGAALALALVAIVVLYIWVASRQVRPRKTRALSVDGRSDGTASAPGSPKAKHMRKKMSFDADVDYEVNELREEEKELGERDANILWLKAQVWDETQMQMYSGLTKMFFSSFENEFMEEIIRHVETIEYAPGAVIFERSVHDGSLLMVSMGTALLSAFYEDKVYSSSIPKDECLTSTLVQLQTICHDPSLARLDLEARAGDDGATVLRIDQTVLKRAMELHPKNQLQLAQVALAQLDRVTTRSLIDYFGLVNHVIHPVPLFEVPAARGDVTRVVARALGLDFKELEDQFRLGCRIVDLEDGWILQDQKEQRSSAATDVYFVVAGAITIDVAMSSGGVNETLVKMYEATAGCAIGISMAITGDAGMVEARTVGPTTVLQLDGHVFRSLLRHPSFVSSCVKHVLRQYDPIVPMLDNFFEWIHLNSGDSLFHVGDECESTYTLLTGRLRAIQDHVSTTGAIVKTSNELMKGATLCALDMLASRRSASTVYAIRDCQISKMPRVIFDYVLRVYPDVLAHVTREVAYRSTSTLPQNKAFPLLGTRNTNASLQLPVGTIAVLAASKDACVHEFSSMLAKALNTIATTEVVSSSKAIEVFGGQWLSLSAIARSRMSNWLAEVESVNQLVLYEADTTLTEWTRLCIRQADHILLLCSESSEFWIDELQGLLRSAFERKKVEINLVRLRRDTDDMSTPMKKLDSRDWISYSHNIRVPFSKYESDLLRVSRRVTGRSIGIVLGGGGARGLSHIGVLKALEECGIDVDVVGGTSMGAFMAGLYAQYPKDLEKVVEKSRSFAKSMGSLWNKFCELTLPIASFFTGVGFNQIIHQEFGDIRIEDLVLNFFCISTDIVKYRTGVHRAGALWRYVRASMSLQGYLPPISDNGSLLLDGGYVNNLPADVMKEEGINIIVAVDVGGDPEWSYYEYGDSLSGWWLLKNKLNPLEATAQVPSMGDVSAALAYCCFEQNKDNVINTCVDLYLKPPVQHIGTLQFEKLDEAIQVGYDYAMPKIKDWMQRQPHLFSSKLRRQFSRERAAGLHT</sequence>
<dbReference type="Pfam" id="PF01734">
    <property type="entry name" value="Patatin"/>
    <property type="match status" value="1"/>
</dbReference>
<reference evidence="14 15" key="1">
    <citation type="journal article" date="2014" name="Genome Biol. Evol.">
        <title>The secreted proteins of Achlya hypogyna and Thraustotheca clavata identify the ancestral oomycete secretome and reveal gene acquisitions by horizontal gene transfer.</title>
        <authorList>
            <person name="Misner I."/>
            <person name="Blouin N."/>
            <person name="Leonard G."/>
            <person name="Richards T.A."/>
            <person name="Lane C.E."/>
        </authorList>
    </citation>
    <scope>NUCLEOTIDE SEQUENCE [LARGE SCALE GENOMIC DNA]</scope>
    <source>
        <strain evidence="14 15">ATCC 48635</strain>
    </source>
</reference>
<feature type="short sequence motif" description="GXGXXG" evidence="9">
    <location>
        <begin position="754"/>
        <end position="759"/>
    </location>
</feature>
<dbReference type="InterPro" id="IPR056556">
    <property type="entry name" value="NTE1_P-loop_dom"/>
</dbReference>
<evidence type="ECO:0000256" key="8">
    <source>
        <dbReference type="ARBA" id="ARBA00023136"/>
    </source>
</evidence>
<accession>A0A1V9Z1E0</accession>
<dbReference type="InterPro" id="IPR016035">
    <property type="entry name" value="Acyl_Trfase/lysoPLipase"/>
</dbReference>
<keyword evidence="8 11" id="KW-0472">Membrane</keyword>
<dbReference type="OrthoDB" id="421051at2759"/>
<keyword evidence="15" id="KW-1185">Reference proteome</keyword>